<dbReference type="Pfam" id="PF00535">
    <property type="entry name" value="Glycos_transf_2"/>
    <property type="match status" value="1"/>
</dbReference>
<comment type="function">
    <text evidence="4">Transfers mannose from GDP-mannose to dolichol monophosphate to form dolichol phosphate mannose (Dol-P-Man) which is the mannosyl donor in pathways leading to N-glycosylation, glycosyl phosphatidylinositol membrane anchoring, and O-mannosylation of proteins.</text>
</comment>
<comment type="caution">
    <text evidence="7">The sequence shown here is derived from an EMBL/GenBank/DDBJ whole genome shotgun (WGS) entry which is preliminary data.</text>
</comment>
<dbReference type="InterPro" id="IPR029044">
    <property type="entry name" value="Nucleotide-diphossugar_trans"/>
</dbReference>
<dbReference type="EMBL" id="BRYB01001475">
    <property type="protein sequence ID" value="GMI26629.1"/>
    <property type="molecule type" value="Genomic_DNA"/>
</dbReference>
<protein>
    <recommendedName>
        <fullName evidence="4">Dolichol-phosphate mannosyltransferase subunit 1</fullName>
        <ecNumber evidence="4">2.4.1.83</ecNumber>
    </recommendedName>
</protein>
<dbReference type="InterPro" id="IPR039528">
    <property type="entry name" value="DPM1-like"/>
</dbReference>
<keyword evidence="3 4" id="KW-0808">Transferase</keyword>
<organism evidence="7 8">
    <name type="scientific">Tetraparma gracilis</name>
    <dbReference type="NCBI Taxonomy" id="2962635"/>
    <lineage>
        <taxon>Eukaryota</taxon>
        <taxon>Sar</taxon>
        <taxon>Stramenopiles</taxon>
        <taxon>Ochrophyta</taxon>
        <taxon>Bolidophyceae</taxon>
        <taxon>Parmales</taxon>
        <taxon>Triparmaceae</taxon>
        <taxon>Tetraparma</taxon>
    </lineage>
</organism>
<dbReference type="PANTHER" id="PTHR43398:SF1">
    <property type="entry name" value="DOLICHOL-PHOSPHATE MANNOSYLTRANSFERASE SUBUNIT 1"/>
    <property type="match status" value="1"/>
</dbReference>
<evidence type="ECO:0000256" key="2">
    <source>
        <dbReference type="ARBA" id="ARBA00022676"/>
    </source>
</evidence>
<evidence type="ECO:0000256" key="5">
    <source>
        <dbReference type="SAM" id="MobiDB-lite"/>
    </source>
</evidence>
<feature type="compositionally biased region" description="Low complexity" evidence="5">
    <location>
        <begin position="1"/>
        <end position="15"/>
    </location>
</feature>
<proteinExistence type="inferred from homology"/>
<evidence type="ECO:0000256" key="1">
    <source>
        <dbReference type="ARBA" id="ARBA00006739"/>
    </source>
</evidence>
<reference evidence="7 8" key="1">
    <citation type="journal article" date="2023" name="Commun. Biol.">
        <title>Genome analysis of Parmales, the sister group of diatoms, reveals the evolutionary specialization of diatoms from phago-mixotrophs to photoautotrophs.</title>
        <authorList>
            <person name="Ban H."/>
            <person name="Sato S."/>
            <person name="Yoshikawa S."/>
            <person name="Yamada K."/>
            <person name="Nakamura Y."/>
            <person name="Ichinomiya M."/>
            <person name="Sato N."/>
            <person name="Blanc-Mathieu R."/>
            <person name="Endo H."/>
            <person name="Kuwata A."/>
            <person name="Ogata H."/>
        </authorList>
    </citation>
    <scope>NUCLEOTIDE SEQUENCE [LARGE SCALE GENOMIC DNA]</scope>
</reference>
<feature type="compositionally biased region" description="Basic residues" evidence="5">
    <location>
        <begin position="24"/>
        <end position="48"/>
    </location>
</feature>
<dbReference type="Proteomes" id="UP001165060">
    <property type="component" value="Unassembled WGS sequence"/>
</dbReference>
<dbReference type="EC" id="2.4.1.83" evidence="4"/>
<evidence type="ECO:0000313" key="8">
    <source>
        <dbReference type="Proteomes" id="UP001165060"/>
    </source>
</evidence>
<evidence type="ECO:0000256" key="4">
    <source>
        <dbReference type="RuleBase" id="RU365083"/>
    </source>
</evidence>
<feature type="region of interest" description="Disordered" evidence="5">
    <location>
        <begin position="1"/>
        <end position="54"/>
    </location>
</feature>
<dbReference type="PANTHER" id="PTHR43398">
    <property type="entry name" value="DOLICHOL-PHOSPHATE MANNOSYLTRANSFERASE SUBUNIT 1"/>
    <property type="match status" value="1"/>
</dbReference>
<gene>
    <name evidence="7" type="ORF">TeGR_g4854</name>
</gene>
<comment type="similarity">
    <text evidence="1 4">Belongs to the glycosyltransferase 2 family.</text>
</comment>
<evidence type="ECO:0000259" key="6">
    <source>
        <dbReference type="Pfam" id="PF00535"/>
    </source>
</evidence>
<keyword evidence="8" id="KW-1185">Reference proteome</keyword>
<feature type="domain" description="Glycosyltransferase 2-like" evidence="6">
    <location>
        <begin position="61"/>
        <end position="235"/>
    </location>
</feature>
<accession>A0ABQ6MHV7</accession>
<keyword evidence="2 4" id="KW-0328">Glycosyltransferase</keyword>
<sequence length="296" mass="32358">MVSTRGKPSPRGRSPSPKPEAAKPKRGKAKATPKKATPKKATPKKPRSKSPAAAPSVPKYTIILPVYNEASNLPIITHLIHETFSAPPLSPADVRVLVVEDNSPDGTREIARQLRESYGPGFIQVLERSGKLGLGTAYMDALSLTSSPYIVLMDADLSHHPKFLPSMISKMSSEDLDVVTGTRYRLGGGVAGWDFRRKLMSKGANFLADFLLRPGVSDLTGSYRLYKREVLEKVFPKIVSKGYVFQMEVMVRIVDAGYKVGEVGISFVDRIYGESKLGAGEVVGYLKGLAWLFFTT</sequence>
<comment type="subcellular location">
    <subcellularLocation>
        <location evidence="4">Endoplasmic reticulum</location>
    </subcellularLocation>
</comment>
<dbReference type="Gene3D" id="3.90.550.10">
    <property type="entry name" value="Spore Coat Polysaccharide Biosynthesis Protein SpsA, Chain A"/>
    <property type="match status" value="1"/>
</dbReference>
<comment type="subunit">
    <text evidence="4">Component of the dolichol-phosphate mannose (DPM) synthase complex.</text>
</comment>
<comment type="catalytic activity">
    <reaction evidence="4">
        <text>a di-trans,poly-cis-dolichyl phosphate + GDP-alpha-D-mannose = a di-trans,poly-cis-dolichyl beta-D-mannosyl phosphate + GDP</text>
        <dbReference type="Rhea" id="RHEA:21184"/>
        <dbReference type="Rhea" id="RHEA-COMP:19498"/>
        <dbReference type="Rhea" id="RHEA-COMP:19501"/>
        <dbReference type="ChEBI" id="CHEBI:57527"/>
        <dbReference type="ChEBI" id="CHEBI:57683"/>
        <dbReference type="ChEBI" id="CHEBI:58189"/>
        <dbReference type="ChEBI" id="CHEBI:58211"/>
    </reaction>
</comment>
<comment type="pathway">
    <text evidence="4">Protein modification; protein glycosylation.</text>
</comment>
<evidence type="ECO:0000313" key="7">
    <source>
        <dbReference type="EMBL" id="GMI26629.1"/>
    </source>
</evidence>
<dbReference type="SUPFAM" id="SSF53448">
    <property type="entry name" value="Nucleotide-diphospho-sugar transferases"/>
    <property type="match status" value="1"/>
</dbReference>
<keyword evidence="4" id="KW-0256">Endoplasmic reticulum</keyword>
<dbReference type="CDD" id="cd06442">
    <property type="entry name" value="DPM1_like"/>
    <property type="match status" value="1"/>
</dbReference>
<dbReference type="InterPro" id="IPR001173">
    <property type="entry name" value="Glyco_trans_2-like"/>
</dbReference>
<name>A0ABQ6MHV7_9STRA</name>
<evidence type="ECO:0000256" key="3">
    <source>
        <dbReference type="ARBA" id="ARBA00022679"/>
    </source>
</evidence>